<gene>
    <name evidence="3" type="ORF">G3I67_14550</name>
</gene>
<proteinExistence type="predicted"/>
<dbReference type="InterPro" id="IPR026881">
    <property type="entry name" value="WYL_dom"/>
</dbReference>
<sequence length="369" mass="41795">MSSASQIRQQKLIDSIPENGTAKTIGQLAIELRPFYALRDIDERSVKARIRSDVELLKLVYKDLLECEGGRKDQSGKKSITVKWKNNSRPLNRVALSTAQMIAFATIKKMGTHLLPRHMEDSLSVFTSASENEAISQSSALNPQAGDRKNRSAAQKWLSKIQSVPERIEFIEPDVSPDVEEKVHRALMEESAIDIKYRNNQNWKSVSPLGIAQQGARTYLVALYQKQTTPITLLLARIRDVRQSTAIFESPEGFKLDAYLAKGIAKPESAFLSPDKYGKDIKLKLWVKGDTQWLKETPLSRDQWTELCDSDQPQGDYILSATVRMTEGLVWWLLSMSYHVKVLGPQHLIKRLQHDLQLASQNYSSKLTE</sequence>
<evidence type="ECO:0000259" key="2">
    <source>
        <dbReference type="Pfam" id="PF25583"/>
    </source>
</evidence>
<dbReference type="RefSeq" id="WP_163656272.1">
    <property type="nucleotide sequence ID" value="NZ_JAAGRN010000014.1"/>
</dbReference>
<reference evidence="3" key="1">
    <citation type="submission" date="2020-02" db="EMBL/GenBank/DDBJ databases">
        <authorList>
            <person name="Chen W.-M."/>
        </authorList>
    </citation>
    <scope>NUCLEOTIDE SEQUENCE</scope>
    <source>
        <strain evidence="3">NBD-18</strain>
    </source>
</reference>
<dbReference type="EMBL" id="JAAGRN010000014">
    <property type="protein sequence ID" value="NDY84449.1"/>
    <property type="molecule type" value="Genomic_DNA"/>
</dbReference>
<dbReference type="AlphaFoldDB" id="A0A6B2R4Q7"/>
<dbReference type="PANTHER" id="PTHR34580">
    <property type="match status" value="1"/>
</dbReference>
<accession>A0A6B2R4Q7</accession>
<protein>
    <submittedName>
        <fullName evidence="3">WYL domain-containing protein</fullName>
    </submittedName>
</protein>
<name>A0A6B2R4Q7_9BURK</name>
<dbReference type="PROSITE" id="PS52050">
    <property type="entry name" value="WYL"/>
    <property type="match status" value="1"/>
</dbReference>
<comment type="caution">
    <text evidence="3">The sequence shown here is derived from an EMBL/GenBank/DDBJ whole genome shotgun (WGS) entry which is preliminary data.</text>
</comment>
<dbReference type="InterPro" id="IPR057727">
    <property type="entry name" value="WCX_dom"/>
</dbReference>
<dbReference type="InterPro" id="IPR051534">
    <property type="entry name" value="CBASS_pafABC_assoc_protein"/>
</dbReference>
<dbReference type="PANTHER" id="PTHR34580:SF1">
    <property type="entry name" value="PROTEIN PAFC"/>
    <property type="match status" value="1"/>
</dbReference>
<evidence type="ECO:0000313" key="3">
    <source>
        <dbReference type="EMBL" id="NDY84449.1"/>
    </source>
</evidence>
<dbReference type="Pfam" id="PF25583">
    <property type="entry name" value="WCX"/>
    <property type="match status" value="1"/>
</dbReference>
<organism evidence="3">
    <name type="scientific">Sheuella amnicola</name>
    <dbReference type="NCBI Taxonomy" id="2707330"/>
    <lineage>
        <taxon>Bacteria</taxon>
        <taxon>Pseudomonadati</taxon>
        <taxon>Pseudomonadota</taxon>
        <taxon>Betaproteobacteria</taxon>
        <taxon>Burkholderiales</taxon>
        <taxon>Alcaligenaceae</taxon>
        <taxon>Sheuella</taxon>
    </lineage>
</organism>
<evidence type="ECO:0000259" key="1">
    <source>
        <dbReference type="Pfam" id="PF13280"/>
    </source>
</evidence>
<dbReference type="Pfam" id="PF13280">
    <property type="entry name" value="WYL"/>
    <property type="match status" value="1"/>
</dbReference>
<feature type="domain" description="WCX" evidence="2">
    <location>
        <begin position="281"/>
        <end position="357"/>
    </location>
</feature>
<feature type="domain" description="WYL" evidence="1">
    <location>
        <begin position="181"/>
        <end position="242"/>
    </location>
</feature>